<dbReference type="OrthoDB" id="834854at2"/>
<accession>A0A1G5Y761</accession>
<organism evidence="2 3">
    <name type="scientific">Algoriphagus alkaliphilus</name>
    <dbReference type="NCBI Taxonomy" id="279824"/>
    <lineage>
        <taxon>Bacteria</taxon>
        <taxon>Pseudomonadati</taxon>
        <taxon>Bacteroidota</taxon>
        <taxon>Cytophagia</taxon>
        <taxon>Cytophagales</taxon>
        <taxon>Cyclobacteriaceae</taxon>
        <taxon>Algoriphagus</taxon>
    </lineage>
</organism>
<dbReference type="EMBL" id="FMXE01000014">
    <property type="protein sequence ID" value="SDA78499.1"/>
    <property type="molecule type" value="Genomic_DNA"/>
</dbReference>
<name>A0A1G5Y761_9BACT</name>
<dbReference type="RefSeq" id="WP_092730096.1">
    <property type="nucleotide sequence ID" value="NZ_FMXE01000014.1"/>
</dbReference>
<evidence type="ECO:0000313" key="2">
    <source>
        <dbReference type="EMBL" id="SDA78499.1"/>
    </source>
</evidence>
<evidence type="ECO:0000256" key="1">
    <source>
        <dbReference type="SAM" id="SignalP"/>
    </source>
</evidence>
<gene>
    <name evidence="2" type="ORF">SAMN03080617_02314</name>
</gene>
<keyword evidence="1" id="KW-0732">Signal</keyword>
<proteinExistence type="predicted"/>
<dbReference type="STRING" id="279824.SAMN03080617_02314"/>
<dbReference type="AlphaFoldDB" id="A0A1G5Y761"/>
<reference evidence="3" key="1">
    <citation type="submission" date="2016-10" db="EMBL/GenBank/DDBJ databases">
        <authorList>
            <person name="Varghese N."/>
            <person name="Submissions S."/>
        </authorList>
    </citation>
    <scope>NUCLEOTIDE SEQUENCE [LARGE SCALE GENOMIC DNA]</scope>
    <source>
        <strain evidence="3">DSM 22703</strain>
    </source>
</reference>
<evidence type="ECO:0000313" key="3">
    <source>
        <dbReference type="Proteomes" id="UP000198756"/>
    </source>
</evidence>
<sequence>MRLSLTLLFLIFSAALSAQSAQSFDIVTFSLAPSWKKEAQQDWLAYRIENPAKKTYARILLYPSLPSSGNPETDFQKEWNDLIVTQYKPGTTINENLSDYKDAWKAKIRVAPFLHNQVNQAVILLMLTDGKKKMSFIFLTNSEEFEKDFEDFGSSLVFGSAPLKTTIPLQNMVNSPNTWVQIDKMVVD</sequence>
<feature type="chain" id="PRO_5011602705" evidence="1">
    <location>
        <begin position="21"/>
        <end position="188"/>
    </location>
</feature>
<keyword evidence="3" id="KW-1185">Reference proteome</keyword>
<protein>
    <submittedName>
        <fullName evidence="2">Uncharacterized protein</fullName>
    </submittedName>
</protein>
<feature type="signal peptide" evidence="1">
    <location>
        <begin position="1"/>
        <end position="20"/>
    </location>
</feature>
<dbReference type="Proteomes" id="UP000198756">
    <property type="component" value="Unassembled WGS sequence"/>
</dbReference>